<dbReference type="RefSeq" id="WP_137255885.1">
    <property type="nucleotide sequence ID" value="NZ_JBHSPQ010000002.1"/>
</dbReference>
<gene>
    <name evidence="1" type="ORF">FDA38_21455</name>
</gene>
<comment type="caution">
    <text evidence="1">The sequence shown here is derived from an EMBL/GenBank/DDBJ whole genome shotgun (WGS) entry which is preliminary data.</text>
</comment>
<dbReference type="AlphaFoldDB" id="A0A4U3LRD0"/>
<dbReference type="EMBL" id="SZPZ01000003">
    <property type="protein sequence ID" value="TKK77714.1"/>
    <property type="molecule type" value="Genomic_DNA"/>
</dbReference>
<keyword evidence="2" id="KW-1185">Reference proteome</keyword>
<evidence type="ECO:0000313" key="1">
    <source>
        <dbReference type="EMBL" id="TKK77714.1"/>
    </source>
</evidence>
<protein>
    <submittedName>
        <fullName evidence="1">Uncharacterized protein</fullName>
    </submittedName>
</protein>
<dbReference type="Proteomes" id="UP000305836">
    <property type="component" value="Unassembled WGS sequence"/>
</dbReference>
<proteinExistence type="predicted"/>
<evidence type="ECO:0000313" key="2">
    <source>
        <dbReference type="Proteomes" id="UP000305836"/>
    </source>
</evidence>
<name>A0A4U3LRD0_9ACTN</name>
<reference evidence="1 2" key="1">
    <citation type="submission" date="2019-04" db="EMBL/GenBank/DDBJ databases">
        <title>Kribbella sp. NEAU-THZ 27 nov., a novel actinomycete isolated from soil.</title>
        <authorList>
            <person name="Duan L."/>
        </authorList>
    </citation>
    <scope>NUCLEOTIDE SEQUENCE [LARGE SCALE GENOMIC DNA]</scope>
    <source>
        <strain evidence="2">NEAU-THZ27</strain>
    </source>
</reference>
<accession>A0A4U3LRD0</accession>
<organism evidence="1 2">
    <name type="scientific">Kribbella jiaozuonensis</name>
    <dbReference type="NCBI Taxonomy" id="2575441"/>
    <lineage>
        <taxon>Bacteria</taxon>
        <taxon>Bacillati</taxon>
        <taxon>Actinomycetota</taxon>
        <taxon>Actinomycetes</taxon>
        <taxon>Propionibacteriales</taxon>
        <taxon>Kribbellaceae</taxon>
        <taxon>Kribbella</taxon>
    </lineage>
</organism>
<sequence length="81" mass="8976">MIRLTADDLTLTDSQALKIRYHLLEFIPATRCTIHRGPGPVIEVPDHDPAELAPGVLDRIEQIADCSFKVESAPAGRREVE</sequence>